<sequence>MDIIRRKYSPWKILQHKWQARRDIPFRRKFFVGYDLYGNTYWEFTEDKNMSRLRRKMQPLRQELFEVDYFKTVPPQWLQWLRRTRDKVPTLEELIQDQMRQERMKMLAASADEKWKLEKMRLEQIEKMKLQTELDRVKQEQIPANEKQNNLDQTELESLQAPKLLHTDHAPEFDPWKQADESRDKDPIQSASLSPQNPAAATEVHRESEIENPWKQADESRDKDPIEVASIKPRQ</sequence>
<proteinExistence type="inferred from homology"/>
<evidence type="ECO:0000313" key="3">
    <source>
        <dbReference type="EMBL" id="EDK45728.1"/>
    </source>
</evidence>
<accession>A5E2S0</accession>
<dbReference type="EMBL" id="CH981528">
    <property type="protein sequence ID" value="EDK45728.1"/>
    <property type="molecule type" value="Genomic_DNA"/>
</dbReference>
<evidence type="ECO:0008006" key="5">
    <source>
        <dbReference type="Google" id="ProtNLM"/>
    </source>
</evidence>
<evidence type="ECO:0000256" key="2">
    <source>
        <dbReference type="SAM" id="MobiDB-lite"/>
    </source>
</evidence>
<feature type="region of interest" description="Disordered" evidence="2">
    <location>
        <begin position="170"/>
        <end position="235"/>
    </location>
</feature>
<dbReference type="OrthoDB" id="10255576at2759"/>
<dbReference type="Pfam" id="PF05071">
    <property type="entry name" value="NDUFA12"/>
    <property type="match status" value="1"/>
</dbReference>
<dbReference type="GO" id="GO:0045271">
    <property type="term" value="C:respiratory chain complex I"/>
    <property type="evidence" value="ECO:0007669"/>
    <property type="project" value="InterPro"/>
</dbReference>
<comment type="similarity">
    <text evidence="1">Belongs to the complex I NDUFA12 subunit family.</text>
</comment>
<dbReference type="InParanoid" id="A5E2S0"/>
<dbReference type="KEGG" id="lel:PVL30_004731"/>
<name>A5E2S0_LODEL</name>
<feature type="compositionally biased region" description="Polar residues" evidence="2">
    <location>
        <begin position="189"/>
        <end position="199"/>
    </location>
</feature>
<dbReference type="Proteomes" id="UP000001996">
    <property type="component" value="Unassembled WGS sequence"/>
</dbReference>
<dbReference type="eggNOG" id="ENOG502S4QH">
    <property type="taxonomic scope" value="Eukaryota"/>
</dbReference>
<evidence type="ECO:0000313" key="4">
    <source>
        <dbReference type="Proteomes" id="UP000001996"/>
    </source>
</evidence>
<dbReference type="PANTHER" id="PTHR32470">
    <property type="entry name" value="ADH DEHYDROGENASE [UBIQUINONE] 1 ALPHA SUBCOMPLEX ASSEMBLY FACTOR 2"/>
    <property type="match status" value="1"/>
</dbReference>
<evidence type="ECO:0000256" key="1">
    <source>
        <dbReference type="ARBA" id="ARBA00007355"/>
    </source>
</evidence>
<dbReference type="OMA" id="TAQWHQW"/>
<dbReference type="GO" id="GO:0032981">
    <property type="term" value="P:mitochondrial respiratory chain complex I assembly"/>
    <property type="evidence" value="ECO:0007669"/>
    <property type="project" value="TreeGrafter"/>
</dbReference>
<dbReference type="VEuPathDB" id="FungiDB:LELG_03907"/>
<dbReference type="STRING" id="379508.A5E2S0"/>
<feature type="compositionally biased region" description="Basic and acidic residues" evidence="2">
    <location>
        <begin position="170"/>
        <end position="187"/>
    </location>
</feature>
<dbReference type="InterPro" id="IPR052618">
    <property type="entry name" value="ComplexI_NDUFA12"/>
</dbReference>
<protein>
    <recommendedName>
        <fullName evidence="5">NADH dehydrogenase [ubiquinone] 1 alpha subcomplex subunit</fullName>
    </recommendedName>
</protein>
<dbReference type="GO" id="GO:0005739">
    <property type="term" value="C:mitochondrion"/>
    <property type="evidence" value="ECO:0007669"/>
    <property type="project" value="TreeGrafter"/>
</dbReference>
<dbReference type="GeneID" id="5231829"/>
<keyword evidence="4" id="KW-1185">Reference proteome</keyword>
<dbReference type="HOGENOM" id="CLU_067876_0_0_1"/>
<dbReference type="PANTHER" id="PTHR32470:SF2">
    <property type="entry name" value="NADH DEHYDROGENASE [UBIQUINONE] 1 ALPHA SUBCOMPLEX ASSEMBLY FACTOR 2"/>
    <property type="match status" value="1"/>
</dbReference>
<organism evidence="3 4">
    <name type="scientific">Lodderomyces elongisporus (strain ATCC 11503 / CBS 2605 / JCM 1781 / NBRC 1676 / NRRL YB-4239)</name>
    <name type="common">Yeast</name>
    <name type="synonym">Saccharomyces elongisporus</name>
    <dbReference type="NCBI Taxonomy" id="379508"/>
    <lineage>
        <taxon>Eukaryota</taxon>
        <taxon>Fungi</taxon>
        <taxon>Dikarya</taxon>
        <taxon>Ascomycota</taxon>
        <taxon>Saccharomycotina</taxon>
        <taxon>Pichiomycetes</taxon>
        <taxon>Debaryomycetaceae</taxon>
        <taxon>Candida/Lodderomyces clade</taxon>
        <taxon>Lodderomyces</taxon>
    </lineage>
</organism>
<dbReference type="InterPro" id="IPR007763">
    <property type="entry name" value="NDUFA12"/>
</dbReference>
<reference evidence="3 4" key="1">
    <citation type="journal article" date="2009" name="Nature">
        <title>Evolution of pathogenicity and sexual reproduction in eight Candida genomes.</title>
        <authorList>
            <person name="Butler G."/>
            <person name="Rasmussen M.D."/>
            <person name="Lin M.F."/>
            <person name="Santos M.A."/>
            <person name="Sakthikumar S."/>
            <person name="Munro C.A."/>
            <person name="Rheinbay E."/>
            <person name="Grabherr M."/>
            <person name="Forche A."/>
            <person name="Reedy J.L."/>
            <person name="Agrafioti I."/>
            <person name="Arnaud M.B."/>
            <person name="Bates S."/>
            <person name="Brown A.J."/>
            <person name="Brunke S."/>
            <person name="Costanzo M.C."/>
            <person name="Fitzpatrick D.A."/>
            <person name="de Groot P.W."/>
            <person name="Harris D."/>
            <person name="Hoyer L.L."/>
            <person name="Hube B."/>
            <person name="Klis F.M."/>
            <person name="Kodira C."/>
            <person name="Lennard N."/>
            <person name="Logue M.E."/>
            <person name="Martin R."/>
            <person name="Neiman A.M."/>
            <person name="Nikolaou E."/>
            <person name="Quail M.A."/>
            <person name="Quinn J."/>
            <person name="Santos M.C."/>
            <person name="Schmitzberger F.F."/>
            <person name="Sherlock G."/>
            <person name="Shah P."/>
            <person name="Silverstein K.A."/>
            <person name="Skrzypek M.S."/>
            <person name="Soll D."/>
            <person name="Staggs R."/>
            <person name="Stansfield I."/>
            <person name="Stumpf M.P."/>
            <person name="Sudbery P.E."/>
            <person name="Srikantha T."/>
            <person name="Zeng Q."/>
            <person name="Berman J."/>
            <person name="Berriman M."/>
            <person name="Heitman J."/>
            <person name="Gow N.A."/>
            <person name="Lorenz M.C."/>
            <person name="Birren B.W."/>
            <person name="Kellis M."/>
            <person name="Cuomo C.A."/>
        </authorList>
    </citation>
    <scope>NUCLEOTIDE SEQUENCE [LARGE SCALE GENOMIC DNA]</scope>
    <source>
        <strain evidence="4">ATCC 11503 / BCRC 21390 / CBS 2605 / JCM 1781 / NBRC 1676 / NRRL YB-4239</strain>
    </source>
</reference>
<gene>
    <name evidence="3" type="ORF">LELG_03907</name>
</gene>
<dbReference type="AlphaFoldDB" id="A5E2S0"/>
<feature type="compositionally biased region" description="Basic and acidic residues" evidence="2">
    <location>
        <begin position="216"/>
        <end position="226"/>
    </location>
</feature>